<proteinExistence type="predicted"/>
<dbReference type="EMBL" id="CM040460">
    <property type="protein sequence ID" value="MCI4379664.1"/>
    <property type="molecule type" value="Genomic_DNA"/>
</dbReference>
<reference evidence="1 2" key="1">
    <citation type="journal article" date="2022" name="bioRxiv">
        <title>An ancient truncated duplication of the anti-Mullerian hormone receptor type 2 gene is a potential conserved master sex determinant in the Pangasiidae catfish family.</title>
        <authorList>
            <person name="Wen M."/>
            <person name="Pan Q."/>
            <person name="Jouanno E."/>
            <person name="Montfort J."/>
            <person name="Zahm M."/>
            <person name="Cabau C."/>
            <person name="Klopp C."/>
            <person name="Iampietro C."/>
            <person name="Roques C."/>
            <person name="Bouchez O."/>
            <person name="Castinel A."/>
            <person name="Donnadieu C."/>
            <person name="Parrinello H."/>
            <person name="Poncet C."/>
            <person name="Belmonte E."/>
            <person name="Gautier V."/>
            <person name="Avarre J.-C."/>
            <person name="Dugue R."/>
            <person name="Gustiano R."/>
            <person name="Ha T.T.T."/>
            <person name="Campet M."/>
            <person name="Sriphairoj K."/>
            <person name="Ribolli J."/>
            <person name="de Almeida F.L."/>
            <person name="Desvignes T."/>
            <person name="Postlethwait J.H."/>
            <person name="Bucao C.F."/>
            <person name="Robinson-Rechavi M."/>
            <person name="Bobe J."/>
            <person name="Herpin A."/>
            <person name="Guiguen Y."/>
        </authorList>
    </citation>
    <scope>NUCLEOTIDE SEQUENCE [LARGE SCALE GENOMIC DNA]</scope>
    <source>
        <strain evidence="1">YG-Dec2019</strain>
    </source>
</reference>
<name>A0ACC5WKT8_PANGG</name>
<protein>
    <submittedName>
        <fullName evidence="1">Uncharacterized protein</fullName>
    </submittedName>
</protein>
<organism evidence="1 2">
    <name type="scientific">Pangasianodon gigas</name>
    <name type="common">Mekong giant catfish</name>
    <name type="synonym">Pangasius gigas</name>
    <dbReference type="NCBI Taxonomy" id="30993"/>
    <lineage>
        <taxon>Eukaryota</taxon>
        <taxon>Metazoa</taxon>
        <taxon>Chordata</taxon>
        <taxon>Craniata</taxon>
        <taxon>Vertebrata</taxon>
        <taxon>Euteleostomi</taxon>
        <taxon>Actinopterygii</taxon>
        <taxon>Neopterygii</taxon>
        <taxon>Teleostei</taxon>
        <taxon>Ostariophysi</taxon>
        <taxon>Siluriformes</taxon>
        <taxon>Pangasiidae</taxon>
        <taxon>Pangasianodon</taxon>
    </lineage>
</organism>
<gene>
    <name evidence="1" type="ORF">PGIGA_G00230870</name>
</gene>
<keyword evidence="2" id="KW-1185">Reference proteome</keyword>
<comment type="caution">
    <text evidence="1">The sequence shown here is derived from an EMBL/GenBank/DDBJ whole genome shotgun (WGS) entry which is preliminary data.</text>
</comment>
<evidence type="ECO:0000313" key="2">
    <source>
        <dbReference type="Proteomes" id="UP000829447"/>
    </source>
</evidence>
<sequence length="73" mass="7509">MQCSVDGGRAQRVGLYCSTPVIVHLGSRPLCALPADHARSRSVGWIGSGRGQSEAPGAQQAVSRGRSLHTGPG</sequence>
<accession>A0ACC5WKT8</accession>
<evidence type="ECO:0000313" key="1">
    <source>
        <dbReference type="EMBL" id="MCI4379664.1"/>
    </source>
</evidence>
<dbReference type="Proteomes" id="UP000829447">
    <property type="component" value="Linkage Group LG7"/>
</dbReference>